<keyword evidence="3" id="KW-1185">Reference proteome</keyword>
<dbReference type="Proteomes" id="UP000038010">
    <property type="component" value="Unassembled WGS sequence"/>
</dbReference>
<dbReference type="EMBL" id="LFJN01000013">
    <property type="protein sequence ID" value="KPI40205.1"/>
    <property type="molecule type" value="Genomic_DNA"/>
</dbReference>
<name>A0A0N1H9F3_9EURO</name>
<dbReference type="AlphaFoldDB" id="A0A0N1H9F3"/>
<organism evidence="2 3">
    <name type="scientific">Cyphellophora attinorum</name>
    <dbReference type="NCBI Taxonomy" id="1664694"/>
    <lineage>
        <taxon>Eukaryota</taxon>
        <taxon>Fungi</taxon>
        <taxon>Dikarya</taxon>
        <taxon>Ascomycota</taxon>
        <taxon>Pezizomycotina</taxon>
        <taxon>Eurotiomycetes</taxon>
        <taxon>Chaetothyriomycetidae</taxon>
        <taxon>Chaetothyriales</taxon>
        <taxon>Cyphellophoraceae</taxon>
        <taxon>Cyphellophora</taxon>
    </lineage>
</organism>
<feature type="region of interest" description="Disordered" evidence="1">
    <location>
        <begin position="1"/>
        <end position="47"/>
    </location>
</feature>
<reference evidence="2 3" key="1">
    <citation type="submission" date="2015-06" db="EMBL/GenBank/DDBJ databases">
        <title>Draft genome of the ant-associated black yeast Phialophora attae CBS 131958.</title>
        <authorList>
            <person name="Moreno L.F."/>
            <person name="Stielow B.J."/>
            <person name="de Hoog S."/>
            <person name="Vicente V.A."/>
            <person name="Weiss V.A."/>
            <person name="de Vries M."/>
            <person name="Cruz L.M."/>
            <person name="Souza E.M."/>
        </authorList>
    </citation>
    <scope>NUCLEOTIDE SEQUENCE [LARGE SCALE GENOMIC DNA]</scope>
    <source>
        <strain evidence="2 3">CBS 131958</strain>
    </source>
</reference>
<feature type="compositionally biased region" description="Basic residues" evidence="1">
    <location>
        <begin position="200"/>
        <end position="239"/>
    </location>
</feature>
<feature type="compositionally biased region" description="Gly residues" evidence="1">
    <location>
        <begin position="289"/>
        <end position="305"/>
    </location>
</feature>
<dbReference type="VEuPathDB" id="FungiDB:AB675_11437"/>
<dbReference type="OrthoDB" id="5425061at2759"/>
<comment type="caution">
    <text evidence="2">The sequence shown here is derived from an EMBL/GenBank/DDBJ whole genome shotgun (WGS) entry which is preliminary data.</text>
</comment>
<feature type="compositionally biased region" description="Basic and acidic residues" evidence="1">
    <location>
        <begin position="12"/>
        <end position="23"/>
    </location>
</feature>
<dbReference type="STRING" id="1664694.A0A0N1H9F3"/>
<evidence type="ECO:0000256" key="1">
    <source>
        <dbReference type="SAM" id="MobiDB-lite"/>
    </source>
</evidence>
<feature type="compositionally biased region" description="Basic and acidic residues" evidence="1">
    <location>
        <begin position="243"/>
        <end position="265"/>
    </location>
</feature>
<evidence type="ECO:0000313" key="2">
    <source>
        <dbReference type="EMBL" id="KPI40205.1"/>
    </source>
</evidence>
<dbReference type="GeneID" id="28732164"/>
<feature type="region of interest" description="Disordered" evidence="1">
    <location>
        <begin position="194"/>
        <end position="314"/>
    </location>
</feature>
<dbReference type="InterPro" id="IPR018555">
    <property type="entry name" value="C630.06c-like"/>
</dbReference>
<sequence length="314" mass="34422">MFDVPNAKRIKRSDFEAEQRGDDGPLEDATALSEIDDQDTSTLKSGHIPMSYGFEYDFITPQHSGPQKPPAEQSEADQQYEFRLFSTPTGATATPVEDHQGNGTTSTTNVPPRIITLARSPTPSSALPEQAGRFLCPRPDTHYLTDPSSSLRAQYAATAISPTTLLTLAQTPWPGTALVWRSAHLPLSQIHKCLRSSSSTHHRHTTTTTNRRPKPSKKRRILLRQRLAARLRSQPKPKPTKIVNEKGELELDLPPEEREKRTARNREKKLKRRDRERQKKEAAGLAANGSGGGDGDVGDGVGAAGTGDTDGVLP</sequence>
<accession>A0A0N1H9F3</accession>
<proteinExistence type="predicted"/>
<protein>
    <submittedName>
        <fullName evidence="2">Uncharacterized protein</fullName>
    </submittedName>
</protein>
<feature type="compositionally biased region" description="Basic and acidic residues" evidence="1">
    <location>
        <begin position="273"/>
        <end position="282"/>
    </location>
</feature>
<feature type="compositionally biased region" description="Polar residues" evidence="1">
    <location>
        <begin position="101"/>
        <end position="110"/>
    </location>
</feature>
<dbReference type="Pfam" id="PF09428">
    <property type="entry name" value="DUF2011"/>
    <property type="match status" value="1"/>
</dbReference>
<gene>
    <name evidence="2" type="ORF">AB675_11437</name>
</gene>
<feature type="region of interest" description="Disordered" evidence="1">
    <location>
        <begin position="57"/>
        <end position="76"/>
    </location>
</feature>
<feature type="region of interest" description="Disordered" evidence="1">
    <location>
        <begin position="89"/>
        <end position="110"/>
    </location>
</feature>
<evidence type="ECO:0000313" key="3">
    <source>
        <dbReference type="Proteomes" id="UP000038010"/>
    </source>
</evidence>
<dbReference type="RefSeq" id="XP_018000168.1">
    <property type="nucleotide sequence ID" value="XM_018140283.1"/>
</dbReference>